<protein>
    <submittedName>
        <fullName evidence="1">Uncharacterized protein</fullName>
    </submittedName>
</protein>
<name>A0A0K2TI87_LEPSM</name>
<dbReference type="AlphaFoldDB" id="A0A0K2TI87"/>
<evidence type="ECO:0000313" key="1">
    <source>
        <dbReference type="EMBL" id="CDW25525.1"/>
    </source>
</evidence>
<organism evidence="1">
    <name type="scientific">Lepeophtheirus salmonis</name>
    <name type="common">Salmon louse</name>
    <name type="synonym">Caligus salmonis</name>
    <dbReference type="NCBI Taxonomy" id="72036"/>
    <lineage>
        <taxon>Eukaryota</taxon>
        <taxon>Metazoa</taxon>
        <taxon>Ecdysozoa</taxon>
        <taxon>Arthropoda</taxon>
        <taxon>Crustacea</taxon>
        <taxon>Multicrustacea</taxon>
        <taxon>Hexanauplia</taxon>
        <taxon>Copepoda</taxon>
        <taxon>Siphonostomatoida</taxon>
        <taxon>Caligidae</taxon>
        <taxon>Lepeophtheirus</taxon>
    </lineage>
</organism>
<sequence length="42" mass="4935">TLYFYWTSQVVYKSSGTKHCESCPKVLYFIKLLNLASFKIKV</sequence>
<dbReference type="EMBL" id="HACA01008164">
    <property type="protein sequence ID" value="CDW25525.1"/>
    <property type="molecule type" value="Transcribed_RNA"/>
</dbReference>
<proteinExistence type="predicted"/>
<accession>A0A0K2TI87</accession>
<feature type="non-terminal residue" evidence="1">
    <location>
        <position position="1"/>
    </location>
</feature>
<reference evidence="1" key="1">
    <citation type="submission" date="2014-05" db="EMBL/GenBank/DDBJ databases">
        <authorList>
            <person name="Chronopoulou M."/>
        </authorList>
    </citation>
    <scope>NUCLEOTIDE SEQUENCE</scope>
    <source>
        <tissue evidence="1">Whole organism</tissue>
    </source>
</reference>